<dbReference type="Pfam" id="PF07901">
    <property type="entry name" value="DUF1672"/>
    <property type="match status" value="1"/>
</dbReference>
<dbReference type="EMBL" id="CP107027">
    <property type="protein sequence ID" value="UYG93747.1"/>
    <property type="molecule type" value="Genomic_DNA"/>
</dbReference>
<name>A0AA46PNP0_CYTFI</name>
<proteinExistence type="predicted"/>
<dbReference type="RefSeq" id="WP_048011221.1">
    <property type="nucleotide sequence ID" value="NZ_CP107027.1"/>
</dbReference>
<evidence type="ECO:0000313" key="1">
    <source>
        <dbReference type="EMBL" id="UYG93747.1"/>
    </source>
</evidence>
<reference evidence="1" key="1">
    <citation type="submission" date="2022-10" db="EMBL/GenBank/DDBJ databases">
        <title>Mechanism of multi-heavy metal repair in Cytobacillus Firmus M7.</title>
        <authorList>
            <person name="Li X."/>
            <person name="Yu C."/>
        </authorList>
    </citation>
    <scope>NUCLEOTIDE SEQUENCE</scope>
    <source>
        <strain evidence="1">M7</strain>
    </source>
</reference>
<dbReference type="PROSITE" id="PS51257">
    <property type="entry name" value="PROKAR_LIPOPROTEIN"/>
    <property type="match status" value="1"/>
</dbReference>
<evidence type="ECO:0000313" key="2">
    <source>
        <dbReference type="Proteomes" id="UP001163104"/>
    </source>
</evidence>
<protein>
    <submittedName>
        <fullName evidence="1">DUF1672 domain-containing protein</fullName>
    </submittedName>
</protein>
<dbReference type="InterPro" id="IPR012873">
    <property type="entry name" value="DUF1672"/>
</dbReference>
<sequence length="300" mass="34571">MPMKRIFLLVLIGLSIFLGGCSSFFRDNEEEHIQKVYIRVQDYTGEEYRQPFGKKTDKIAEENRAVIEDATIKYFKETYKTDVKVHNMVGVLEGVKVFVESIGEPHFYTYAYVQIQNNKVLPHLIGAEKYKIQEAIQGGLYHMIFEEEFQKLDGYLESLAEEGRVTGKTKEALQNAGGLGFMTPYYFINMLSAEAAIKPVYDLYLRKPDASKKELRNAFAENLFDSENLSINIQLFMSDKGAEPSEEIFNRVTRDLEEMSGIPKGSYSFTLNDNLIQRETFQGVKDNSLRRSYPDYIVRD</sequence>
<organism evidence="1 2">
    <name type="scientific">Cytobacillus firmus</name>
    <name type="common">Bacillus firmus</name>
    <dbReference type="NCBI Taxonomy" id="1399"/>
    <lineage>
        <taxon>Bacteria</taxon>
        <taxon>Bacillati</taxon>
        <taxon>Bacillota</taxon>
        <taxon>Bacilli</taxon>
        <taxon>Bacillales</taxon>
        <taxon>Bacillaceae</taxon>
        <taxon>Cytobacillus</taxon>
    </lineage>
</organism>
<dbReference type="Proteomes" id="UP001163104">
    <property type="component" value="Chromosome"/>
</dbReference>
<accession>A0AA46PNP0</accession>
<dbReference type="AlphaFoldDB" id="A0AA46PNP0"/>
<gene>
    <name evidence="1" type="ORF">OD459_16220</name>
</gene>